<keyword evidence="3 7" id="KW-0812">Transmembrane</keyword>
<keyword evidence="5 7" id="KW-0472">Membrane</keyword>
<evidence type="ECO:0000256" key="4">
    <source>
        <dbReference type="ARBA" id="ARBA00022989"/>
    </source>
</evidence>
<evidence type="ECO:0000313" key="8">
    <source>
        <dbReference type="EMBL" id="CAH3192344.1"/>
    </source>
</evidence>
<protein>
    <recommendedName>
        <fullName evidence="10">Tumor suppressor candidate 5</fullName>
    </recommendedName>
</protein>
<name>A0ABN8SQU9_9CNID</name>
<reference evidence="8 9" key="1">
    <citation type="submission" date="2022-05" db="EMBL/GenBank/DDBJ databases">
        <authorList>
            <consortium name="Genoscope - CEA"/>
            <person name="William W."/>
        </authorList>
    </citation>
    <scope>NUCLEOTIDE SEQUENCE [LARGE SCALE GENOMIC DNA]</scope>
</reference>
<comment type="similarity">
    <text evidence="2">Belongs to the CD225/Dispanin family.</text>
</comment>
<evidence type="ECO:0000256" key="6">
    <source>
        <dbReference type="SAM" id="MobiDB-lite"/>
    </source>
</evidence>
<feature type="transmembrane region" description="Helical" evidence="7">
    <location>
        <begin position="131"/>
        <end position="157"/>
    </location>
</feature>
<comment type="subcellular location">
    <subcellularLocation>
        <location evidence="1">Membrane</location>
    </subcellularLocation>
</comment>
<feature type="transmembrane region" description="Helical" evidence="7">
    <location>
        <begin position="178"/>
        <end position="200"/>
    </location>
</feature>
<keyword evidence="4 7" id="KW-1133">Transmembrane helix</keyword>
<dbReference type="PANTHER" id="PTHR14948:SF44">
    <property type="entry name" value="PROLINE-RICH TRANSMEMBRANE PROTEIN 1-LIKE"/>
    <property type="match status" value="1"/>
</dbReference>
<evidence type="ECO:0008006" key="10">
    <source>
        <dbReference type="Google" id="ProtNLM"/>
    </source>
</evidence>
<evidence type="ECO:0000256" key="7">
    <source>
        <dbReference type="SAM" id="Phobius"/>
    </source>
</evidence>
<sequence length="210" mass="22852">MANWSRIENQPLLKTIFRRPPIISFKKDAAAAPQPYTEQQMSGIPSRSQTQPVYPAQLHFPASEGYLGQATGHYPGPQPSCTAPTHPFAASQPTYPLQTLQPAPVHHTSTVIMPATQTVILPSAPPRPSTWLGLSIFTFLFCAWPIGLAAMIFSCMVDSSYNGGDYEGARRNSKIAMWLNIIALLSGVGVVTFIIIRFAILVNSAVNESI</sequence>
<evidence type="ECO:0000256" key="2">
    <source>
        <dbReference type="ARBA" id="ARBA00006843"/>
    </source>
</evidence>
<dbReference type="InterPro" id="IPR051423">
    <property type="entry name" value="CD225/Dispanin"/>
</dbReference>
<dbReference type="PANTHER" id="PTHR14948">
    <property type="entry name" value="NG5"/>
    <property type="match status" value="1"/>
</dbReference>
<feature type="compositionally biased region" description="Polar residues" evidence="6">
    <location>
        <begin position="36"/>
        <end position="48"/>
    </location>
</feature>
<dbReference type="EMBL" id="CALNXI010003152">
    <property type="protein sequence ID" value="CAH3192344.1"/>
    <property type="molecule type" value="Genomic_DNA"/>
</dbReference>
<proteinExistence type="inferred from homology"/>
<keyword evidence="9" id="KW-1185">Reference proteome</keyword>
<evidence type="ECO:0000256" key="5">
    <source>
        <dbReference type="ARBA" id="ARBA00023136"/>
    </source>
</evidence>
<comment type="caution">
    <text evidence="8">The sequence shown here is derived from an EMBL/GenBank/DDBJ whole genome shotgun (WGS) entry which is preliminary data.</text>
</comment>
<feature type="region of interest" description="Disordered" evidence="6">
    <location>
        <begin position="28"/>
        <end position="48"/>
    </location>
</feature>
<organism evidence="8 9">
    <name type="scientific">Porites evermanni</name>
    <dbReference type="NCBI Taxonomy" id="104178"/>
    <lineage>
        <taxon>Eukaryota</taxon>
        <taxon>Metazoa</taxon>
        <taxon>Cnidaria</taxon>
        <taxon>Anthozoa</taxon>
        <taxon>Hexacorallia</taxon>
        <taxon>Scleractinia</taxon>
        <taxon>Fungiina</taxon>
        <taxon>Poritidae</taxon>
        <taxon>Porites</taxon>
    </lineage>
</organism>
<dbReference type="Pfam" id="PF04505">
    <property type="entry name" value="CD225"/>
    <property type="match status" value="1"/>
</dbReference>
<gene>
    <name evidence="8" type="ORF">PEVE_00023730</name>
</gene>
<evidence type="ECO:0000313" key="9">
    <source>
        <dbReference type="Proteomes" id="UP001159427"/>
    </source>
</evidence>
<dbReference type="Proteomes" id="UP001159427">
    <property type="component" value="Unassembled WGS sequence"/>
</dbReference>
<evidence type="ECO:0000256" key="1">
    <source>
        <dbReference type="ARBA" id="ARBA00004370"/>
    </source>
</evidence>
<evidence type="ECO:0000256" key="3">
    <source>
        <dbReference type="ARBA" id="ARBA00022692"/>
    </source>
</evidence>
<accession>A0ABN8SQU9</accession>
<dbReference type="InterPro" id="IPR007593">
    <property type="entry name" value="CD225/Dispanin_fam"/>
</dbReference>